<keyword evidence="3" id="KW-1185">Reference proteome</keyword>
<dbReference type="EMBL" id="BMFS01000007">
    <property type="protein sequence ID" value="GGH01737.1"/>
    <property type="molecule type" value="Genomic_DNA"/>
</dbReference>
<name>A0ABQ1XSI3_9PROT</name>
<feature type="signal peptide" evidence="1">
    <location>
        <begin position="1"/>
        <end position="21"/>
    </location>
</feature>
<accession>A0ABQ1XSI3</accession>
<evidence type="ECO:0000313" key="2">
    <source>
        <dbReference type="EMBL" id="GGH01737.1"/>
    </source>
</evidence>
<proteinExistence type="predicted"/>
<dbReference type="Proteomes" id="UP000648722">
    <property type="component" value="Unassembled WGS sequence"/>
</dbReference>
<evidence type="ECO:0000313" key="3">
    <source>
        <dbReference type="Proteomes" id="UP000648722"/>
    </source>
</evidence>
<sequence>MKPALKLAMLIVCGLSIGACANRPPAHALDRDCEMGGRHGATGVLEYQCTDGDGVVRERPQPIHRVISGGRNG</sequence>
<dbReference type="RefSeq" id="WP_188452180.1">
    <property type="nucleotide sequence ID" value="NZ_BMFS01000007.1"/>
</dbReference>
<organism evidence="2 3">
    <name type="scientific">Glycocaulis albus</name>
    <dbReference type="NCBI Taxonomy" id="1382801"/>
    <lineage>
        <taxon>Bacteria</taxon>
        <taxon>Pseudomonadati</taxon>
        <taxon>Pseudomonadota</taxon>
        <taxon>Alphaproteobacteria</taxon>
        <taxon>Maricaulales</taxon>
        <taxon>Maricaulaceae</taxon>
        <taxon>Glycocaulis</taxon>
    </lineage>
</organism>
<comment type="caution">
    <text evidence="2">The sequence shown here is derived from an EMBL/GenBank/DDBJ whole genome shotgun (WGS) entry which is preliminary data.</text>
</comment>
<gene>
    <name evidence="2" type="ORF">GCM10007420_17340</name>
</gene>
<evidence type="ECO:0000256" key="1">
    <source>
        <dbReference type="SAM" id="SignalP"/>
    </source>
</evidence>
<evidence type="ECO:0008006" key="4">
    <source>
        <dbReference type="Google" id="ProtNLM"/>
    </source>
</evidence>
<dbReference type="PROSITE" id="PS51257">
    <property type="entry name" value="PROKAR_LIPOPROTEIN"/>
    <property type="match status" value="1"/>
</dbReference>
<feature type="chain" id="PRO_5045433467" description="Lipoprotein" evidence="1">
    <location>
        <begin position="22"/>
        <end position="73"/>
    </location>
</feature>
<keyword evidence="1" id="KW-0732">Signal</keyword>
<reference evidence="3" key="1">
    <citation type="journal article" date="2019" name="Int. J. Syst. Evol. Microbiol.">
        <title>The Global Catalogue of Microorganisms (GCM) 10K type strain sequencing project: providing services to taxonomists for standard genome sequencing and annotation.</title>
        <authorList>
            <consortium name="The Broad Institute Genomics Platform"/>
            <consortium name="The Broad Institute Genome Sequencing Center for Infectious Disease"/>
            <person name="Wu L."/>
            <person name="Ma J."/>
        </authorList>
    </citation>
    <scope>NUCLEOTIDE SEQUENCE [LARGE SCALE GENOMIC DNA]</scope>
    <source>
        <strain evidence="3">CGMCC 1.12766</strain>
    </source>
</reference>
<protein>
    <recommendedName>
        <fullName evidence="4">Lipoprotein</fullName>
    </recommendedName>
</protein>